<evidence type="ECO:0000313" key="18">
    <source>
        <dbReference type="Proteomes" id="UP000078542"/>
    </source>
</evidence>
<feature type="signal peptide" evidence="15">
    <location>
        <begin position="1"/>
        <end position="17"/>
    </location>
</feature>
<keyword evidence="4" id="KW-0964">Secreted</keyword>
<evidence type="ECO:0000256" key="13">
    <source>
        <dbReference type="ARBA" id="ARBA00057299"/>
    </source>
</evidence>
<feature type="domain" description="Peptidase M14" evidence="16">
    <location>
        <begin position="112"/>
        <end position="405"/>
    </location>
</feature>
<protein>
    <submittedName>
        <fullName evidence="17">Zinc carboxypeptidase A 1</fullName>
    </submittedName>
</protein>
<dbReference type="Proteomes" id="UP000078542">
    <property type="component" value="Unassembled WGS sequence"/>
</dbReference>
<dbReference type="AlphaFoldDB" id="A0A195CU93"/>
<dbReference type="PANTHER" id="PTHR11705:SF153">
    <property type="entry name" value="ZINC CARBOXYPEPTIDASE A 1-LIKE PROTEIN"/>
    <property type="match status" value="1"/>
</dbReference>
<keyword evidence="10" id="KW-0862">Zinc</keyword>
<evidence type="ECO:0000256" key="12">
    <source>
        <dbReference type="ARBA" id="ARBA00023157"/>
    </source>
</evidence>
<dbReference type="Pfam" id="PF00246">
    <property type="entry name" value="Peptidase_M14"/>
    <property type="match status" value="3"/>
</dbReference>
<evidence type="ECO:0000256" key="3">
    <source>
        <dbReference type="ARBA" id="ARBA00005988"/>
    </source>
</evidence>
<dbReference type="PRINTS" id="PR00765">
    <property type="entry name" value="CRBOXYPTASEA"/>
</dbReference>
<evidence type="ECO:0000256" key="8">
    <source>
        <dbReference type="ARBA" id="ARBA00022729"/>
    </source>
</evidence>
<dbReference type="CDD" id="cd03860">
    <property type="entry name" value="M14_CP_A-B_like"/>
    <property type="match status" value="1"/>
</dbReference>
<dbReference type="PROSITE" id="PS52035">
    <property type="entry name" value="PEPTIDASE_M14"/>
    <property type="match status" value="3"/>
</dbReference>
<evidence type="ECO:0000256" key="1">
    <source>
        <dbReference type="ARBA" id="ARBA00001947"/>
    </source>
</evidence>
<dbReference type="STRING" id="456900.A0A195CU93"/>
<evidence type="ECO:0000256" key="15">
    <source>
        <dbReference type="SAM" id="SignalP"/>
    </source>
</evidence>
<evidence type="ECO:0000256" key="4">
    <source>
        <dbReference type="ARBA" id="ARBA00022525"/>
    </source>
</evidence>
<dbReference type="PROSITE" id="PS00133">
    <property type="entry name" value="CARBOXYPEPT_ZN_2"/>
    <property type="match status" value="1"/>
</dbReference>
<evidence type="ECO:0000256" key="14">
    <source>
        <dbReference type="PROSITE-ProRule" id="PRU01379"/>
    </source>
</evidence>
<evidence type="ECO:0000256" key="5">
    <source>
        <dbReference type="ARBA" id="ARBA00022645"/>
    </source>
</evidence>
<comment type="subcellular location">
    <subcellularLocation>
        <location evidence="2">Secreted</location>
    </subcellularLocation>
</comment>
<keyword evidence="6" id="KW-0645">Protease</keyword>
<sequence length="1232" mass="144682">MWRIIAFSIVIVGLAAGKVSYEDYKVFSIYPTTQRQHELLRMNIRQFNYWFWKEPSWIDKEVQLMIPPHDLGTFYEIANIIGITYKLKINNVQKLIDNTFTKHQSKGFDFHSYHTLQEIYDDLEDLAKKYPKVEVVAPGETYEGRYIKGVEIINNVEFPGIFIEGGIHAKEWISPATVMYILHQLLTSEDQKVKSVANNFNWFIFPVFNPDGYEFTFNNTHGDRLWKKSRKPFNSSCIGADLNRNWGFGWYNVSRKDPCSDIYPGNKPYSEKEIKTMARYIRNRKHHFFAYVAFQSYGQLLTFPYGYTKERISNYDRLYQLGKRVIDVLKQRHNTKYEIGAIGEFYYDLQGGSSTDYVAGFLNKTIVYLYKLRDINDYGFLLPPEYIIPTGEETLDSLEIYSCVVIMWKIVLCFMLMGLATNYGMVSYEGYKVFKVSPVTEKEFITLELLQTFRSKFIYWKEPRWVNKEVFVMVSREKLQEFHDIMSSYTNTTYKIRFDNVQTLIDMTMPRSNFQGYNFKSYLTLEQIYAYMDELARLNFKLKVVVGGRTYENREIKGIKIINDANKPGIFIGGGMYGLEWISPATILYILNQLIYSNNSDVRYIADNHNWFIFPIFNPDGYVFTFNMTHGDRLWKKTRKPFNSNCIGADPNKNWNFQWNTSGVDNDPCSELYPGNKSFSEIEMKTISQYMRLNSRKFDKYISFYGYGQQLKFPYAYTSKHISNYDELKRIGRKALQSLRERYNTVYWLGSIGDYYGNSIVSGTSEDYVTVVMDKSIVYQYVLRDEGDYGYLLPPDQIIPTGKETLDSLITLDVMWKLTVLPTIAIIITAQKATYDNYKVFRITPTTQKHITLLRKLTTFYNKFIFWEAPVLVNVTINLMIVPNYLPQFYEVITQIGVPYYNNIENVQTLIDQTMPRYQSTFDFKSYHSLEIIYNNMDDLAKQYPNKVKIIVGGRTYEKRQIKGVQVSFKANNPGIFLEGGIHAREWISPATVMYILHQLLTSNNSDIRNLADNHNWYIFPLFNPDGYVYTHKTDRLWRKNRKPQNLFCVGTDLNRNWDYKWNTVYVSKNPCFSSYPGRKPFSEIETRSMSKYIQSISNKFYAYISFHSFKQLLMFPYGYTKAHLNNYDELYEIGLKAITAVKKRYGTAYRIGNIAETIYLASGTTTDYIKGTYNKRIVYVYELRDRGHYGFLLPPDQIIPTGEETLDSLVTIFKEMIVYGNMSEMICKIYK</sequence>
<dbReference type="Gene3D" id="3.40.630.10">
    <property type="entry name" value="Zn peptidases"/>
    <property type="match status" value="3"/>
</dbReference>
<feature type="chain" id="PRO_5008270177" evidence="15">
    <location>
        <begin position="18"/>
        <end position="1232"/>
    </location>
</feature>
<keyword evidence="9" id="KW-0378">Hydrolase</keyword>
<evidence type="ECO:0000256" key="10">
    <source>
        <dbReference type="ARBA" id="ARBA00022833"/>
    </source>
</evidence>
<keyword evidence="8 15" id="KW-0732">Signal</keyword>
<dbReference type="InterPro" id="IPR003146">
    <property type="entry name" value="M14A_act_pep"/>
</dbReference>
<keyword evidence="18" id="KW-1185">Reference proteome</keyword>
<dbReference type="InterPro" id="IPR057246">
    <property type="entry name" value="CARBOXYPEPT_ZN_1"/>
</dbReference>
<comment type="function">
    <text evidence="13">Involved in the digestion of the blood meal.</text>
</comment>
<dbReference type="InterPro" id="IPR036990">
    <property type="entry name" value="M14A-like_propep"/>
</dbReference>
<dbReference type="GO" id="GO:0008270">
    <property type="term" value="F:zinc ion binding"/>
    <property type="evidence" value="ECO:0007669"/>
    <property type="project" value="InterPro"/>
</dbReference>
<dbReference type="InterPro" id="IPR000834">
    <property type="entry name" value="Peptidase_M14"/>
</dbReference>
<dbReference type="FunFam" id="3.40.630.10:FF:000040">
    <property type="entry name" value="zinc carboxypeptidase"/>
    <property type="match status" value="3"/>
</dbReference>
<evidence type="ECO:0000259" key="16">
    <source>
        <dbReference type="PROSITE" id="PS52035"/>
    </source>
</evidence>
<name>A0A195CU93_9HYME</name>
<comment type="similarity">
    <text evidence="3 14">Belongs to the peptidase M14 family.</text>
</comment>
<evidence type="ECO:0000256" key="6">
    <source>
        <dbReference type="ARBA" id="ARBA00022670"/>
    </source>
</evidence>
<evidence type="ECO:0000256" key="9">
    <source>
        <dbReference type="ARBA" id="ARBA00022801"/>
    </source>
</evidence>
<evidence type="ECO:0000256" key="7">
    <source>
        <dbReference type="ARBA" id="ARBA00022723"/>
    </source>
</evidence>
<organism evidence="17 18">
    <name type="scientific">Cyphomyrmex costatus</name>
    <dbReference type="NCBI Taxonomy" id="456900"/>
    <lineage>
        <taxon>Eukaryota</taxon>
        <taxon>Metazoa</taxon>
        <taxon>Ecdysozoa</taxon>
        <taxon>Arthropoda</taxon>
        <taxon>Hexapoda</taxon>
        <taxon>Insecta</taxon>
        <taxon>Pterygota</taxon>
        <taxon>Neoptera</taxon>
        <taxon>Endopterygota</taxon>
        <taxon>Hymenoptera</taxon>
        <taxon>Apocrita</taxon>
        <taxon>Aculeata</taxon>
        <taxon>Formicoidea</taxon>
        <taxon>Formicidae</taxon>
        <taxon>Myrmicinae</taxon>
        <taxon>Cyphomyrmex</taxon>
    </lineage>
</organism>
<keyword evidence="12" id="KW-1015">Disulfide bond</keyword>
<comment type="cofactor">
    <cofactor evidence="1">
        <name>Zn(2+)</name>
        <dbReference type="ChEBI" id="CHEBI:29105"/>
    </cofactor>
</comment>
<evidence type="ECO:0000313" key="17">
    <source>
        <dbReference type="EMBL" id="KYN04253.1"/>
    </source>
</evidence>
<dbReference type="GO" id="GO:0006508">
    <property type="term" value="P:proteolysis"/>
    <property type="evidence" value="ECO:0007669"/>
    <property type="project" value="UniProtKB-KW"/>
</dbReference>
<feature type="domain" description="Peptidase M14" evidence="16">
    <location>
        <begin position="926"/>
        <end position="1217"/>
    </location>
</feature>
<dbReference type="SUPFAM" id="SSF53187">
    <property type="entry name" value="Zn-dependent exopeptidases"/>
    <property type="match status" value="3"/>
</dbReference>
<feature type="domain" description="Peptidase M14" evidence="16">
    <location>
        <begin position="521"/>
        <end position="816"/>
    </location>
</feature>
<dbReference type="SMART" id="SM00631">
    <property type="entry name" value="Zn_pept"/>
    <property type="match status" value="3"/>
</dbReference>
<dbReference type="PANTHER" id="PTHR11705">
    <property type="entry name" value="PROTEASE FAMILY M14 CARBOXYPEPTIDASE A,B"/>
    <property type="match status" value="1"/>
</dbReference>
<dbReference type="Pfam" id="PF02244">
    <property type="entry name" value="Propep_M14"/>
    <property type="match status" value="3"/>
</dbReference>
<dbReference type="SUPFAM" id="SSF54897">
    <property type="entry name" value="Protease propeptides/inhibitors"/>
    <property type="match status" value="3"/>
</dbReference>
<dbReference type="EMBL" id="KQ977279">
    <property type="protein sequence ID" value="KYN04253.1"/>
    <property type="molecule type" value="Genomic_DNA"/>
</dbReference>
<reference evidence="17 18" key="1">
    <citation type="submission" date="2016-03" db="EMBL/GenBank/DDBJ databases">
        <title>Cyphomyrmex costatus WGS genome.</title>
        <authorList>
            <person name="Nygaard S."/>
            <person name="Hu H."/>
            <person name="Boomsma J."/>
            <person name="Zhang G."/>
        </authorList>
    </citation>
    <scope>NUCLEOTIDE SEQUENCE [LARGE SCALE GENOMIC DNA]</scope>
    <source>
        <strain evidence="17">MS0001</strain>
        <tissue evidence="17">Whole body</tissue>
    </source>
</reference>
<accession>A0A195CU93</accession>
<feature type="active site" description="Proton donor/acceptor" evidence="14">
    <location>
        <position position="1183"/>
    </location>
</feature>
<dbReference type="GO" id="GO:0004181">
    <property type="term" value="F:metallocarboxypeptidase activity"/>
    <property type="evidence" value="ECO:0007669"/>
    <property type="project" value="InterPro"/>
</dbReference>
<dbReference type="GO" id="GO:0005615">
    <property type="term" value="C:extracellular space"/>
    <property type="evidence" value="ECO:0007669"/>
    <property type="project" value="TreeGrafter"/>
</dbReference>
<keyword evidence="11" id="KW-0482">Metalloprotease</keyword>
<gene>
    <name evidence="17" type="ORF">ALC62_05019</name>
</gene>
<comment type="caution">
    <text evidence="14">Lacks conserved residue(s) required for the propagation of feature annotation.</text>
</comment>
<dbReference type="InterPro" id="IPR057247">
    <property type="entry name" value="CARBOXYPEPT_ZN_2"/>
</dbReference>
<dbReference type="PROSITE" id="PS00132">
    <property type="entry name" value="CARBOXYPEPT_ZN_1"/>
    <property type="match status" value="2"/>
</dbReference>
<proteinExistence type="inferred from homology"/>
<keyword evidence="5 17" id="KW-0121">Carboxypeptidase</keyword>
<evidence type="ECO:0000256" key="11">
    <source>
        <dbReference type="ARBA" id="ARBA00023049"/>
    </source>
</evidence>
<keyword evidence="7" id="KW-0479">Metal-binding</keyword>
<evidence type="ECO:0000256" key="2">
    <source>
        <dbReference type="ARBA" id="ARBA00004613"/>
    </source>
</evidence>
<dbReference type="Gene3D" id="3.30.70.340">
    <property type="entry name" value="Metallocarboxypeptidase-like"/>
    <property type="match status" value="3"/>
</dbReference>